<dbReference type="EMBL" id="AZHD01000006">
    <property type="protein sequence ID" value="OAA62532.1"/>
    <property type="molecule type" value="Genomic_DNA"/>
</dbReference>
<keyword evidence="12" id="KW-0418">Kinase</keyword>
<comment type="function">
    <text evidence="1">Component of the EKC/KEOPS complex that is required for the formation of a threonylcarbamoyl group on adenosine at position 37 (t(6)A37) in tRNAs that read codons beginning with adenine. The complex is probably involved in the transfer of the threonylcarbamoyl moiety of threonylcarbamoyl-AMP (TC-AMP) to the N6 group of A37. BUD32 has ATPase activity in the context of the EKC/KEOPS complex and likely plays a supporting role to the catalytic subunit KAE1. The EKC/KEOPS complex also promotes both telomere uncapping and telomere elongation. The complex is required for efficient recruitment of transcriptional coactivators.</text>
</comment>
<evidence type="ECO:0000256" key="1">
    <source>
        <dbReference type="ARBA" id="ARBA00003747"/>
    </source>
</evidence>
<dbReference type="PROSITE" id="PS00109">
    <property type="entry name" value="PROTEIN_KINASE_TYR"/>
    <property type="match status" value="1"/>
</dbReference>
<dbReference type="InterPro" id="IPR001245">
    <property type="entry name" value="Ser-Thr/Tyr_kinase_cat_dom"/>
</dbReference>
<organism evidence="12 13">
    <name type="scientific">Niveomyces insectorum RCEF 264</name>
    <dbReference type="NCBI Taxonomy" id="1081102"/>
    <lineage>
        <taxon>Eukaryota</taxon>
        <taxon>Fungi</taxon>
        <taxon>Dikarya</taxon>
        <taxon>Ascomycota</taxon>
        <taxon>Pezizomycotina</taxon>
        <taxon>Sordariomycetes</taxon>
        <taxon>Hypocreomycetidae</taxon>
        <taxon>Hypocreales</taxon>
        <taxon>Cordycipitaceae</taxon>
        <taxon>Niveomyces</taxon>
    </lineage>
</organism>
<name>A0A162J1Q8_9HYPO</name>
<dbReference type="InterPro" id="IPR000719">
    <property type="entry name" value="Prot_kinase_dom"/>
</dbReference>
<dbReference type="Pfam" id="PF07714">
    <property type="entry name" value="PK_Tyr_Ser-Thr"/>
    <property type="match status" value="1"/>
</dbReference>
<evidence type="ECO:0000256" key="2">
    <source>
        <dbReference type="ARBA" id="ARBA00011534"/>
    </source>
</evidence>
<dbReference type="AlphaFoldDB" id="A0A162J1Q8"/>
<evidence type="ECO:0000256" key="6">
    <source>
        <dbReference type="ARBA" id="ARBA00030980"/>
    </source>
</evidence>
<proteinExistence type="predicted"/>
<dbReference type="InterPro" id="IPR008266">
    <property type="entry name" value="Tyr_kinase_AS"/>
</dbReference>
<reference evidence="12 13" key="1">
    <citation type="journal article" date="2016" name="Genome Biol. Evol.">
        <title>Divergent and convergent evolution of fungal pathogenicity.</title>
        <authorList>
            <person name="Shang Y."/>
            <person name="Xiao G."/>
            <person name="Zheng P."/>
            <person name="Cen K."/>
            <person name="Zhan S."/>
            <person name="Wang C."/>
        </authorList>
    </citation>
    <scope>NUCLEOTIDE SEQUENCE [LARGE SCALE GENOMIC DNA]</scope>
    <source>
        <strain evidence="12 13">RCEF 264</strain>
    </source>
</reference>
<evidence type="ECO:0000256" key="3">
    <source>
        <dbReference type="ARBA" id="ARBA00012513"/>
    </source>
</evidence>
<evidence type="ECO:0000256" key="8">
    <source>
        <dbReference type="ARBA" id="ARBA00047899"/>
    </source>
</evidence>
<gene>
    <name evidence="12" type="ORF">SPI_04072</name>
</gene>
<dbReference type="GO" id="GO:0004674">
    <property type="term" value="F:protein serine/threonine kinase activity"/>
    <property type="evidence" value="ECO:0007669"/>
    <property type="project" value="UniProtKB-EC"/>
</dbReference>
<evidence type="ECO:0000259" key="11">
    <source>
        <dbReference type="PROSITE" id="PS50011"/>
    </source>
</evidence>
<dbReference type="GO" id="GO:0005524">
    <property type="term" value="F:ATP binding"/>
    <property type="evidence" value="ECO:0007669"/>
    <property type="project" value="InterPro"/>
</dbReference>
<dbReference type="OrthoDB" id="4267316at2759"/>
<comment type="caution">
    <text evidence="12">The sequence shown here is derived from an EMBL/GenBank/DDBJ whole genome shotgun (WGS) entry which is preliminary data.</text>
</comment>
<evidence type="ECO:0000313" key="13">
    <source>
        <dbReference type="Proteomes" id="UP000076874"/>
    </source>
</evidence>
<keyword evidence="13" id="KW-1185">Reference proteome</keyword>
<dbReference type="Gene3D" id="1.10.510.10">
    <property type="entry name" value="Transferase(Phosphotransferase) domain 1"/>
    <property type="match status" value="1"/>
</dbReference>
<sequence>MGRLIYEPIWAPPAEPCTPAFPYRAGCSLAIRRHVPPPPFGRGYVRGDHHRPRADRGSRPDATQTEWCLAFPPQDNPLSPPHPDASVRTLHIVDQIACRDKIGSDDGHGAQVVRCRWGDNDDNNDDGKPGGPTTYYVAKIYDALYYRLHEWDGDTSDVTYTADRDYAVEAAAYERLCGAGVNGRYSPVYYGSWTFDVPVPAVSASRKPPKSAQHPQRPSLAHRPVRMILMEWIPGVSMQSYLDTNKIDELSPTRRLDILAKAMEATSYLEFHGVMHSDFAPRNVLVKDTAGADAGAATNTDTKVPDVYIIDFNASYVLDSPFYRDQRKQAGTLPMNPMHLFWNNTLQDFGRWVPLTYHRQRPVFNGWLHKKWSRAKGFLVANAAMREYYKLDSEFTYIPPE</sequence>
<evidence type="ECO:0000256" key="4">
    <source>
        <dbReference type="ARBA" id="ARBA00013948"/>
    </source>
</evidence>
<evidence type="ECO:0000256" key="10">
    <source>
        <dbReference type="SAM" id="MobiDB-lite"/>
    </source>
</evidence>
<feature type="domain" description="Protein kinase" evidence="11">
    <location>
        <begin position="98"/>
        <end position="401"/>
    </location>
</feature>
<dbReference type="Proteomes" id="UP000076874">
    <property type="component" value="Unassembled WGS sequence"/>
</dbReference>
<feature type="region of interest" description="Disordered" evidence="10">
    <location>
        <begin position="39"/>
        <end position="62"/>
    </location>
</feature>
<keyword evidence="12" id="KW-0808">Transferase</keyword>
<protein>
    <recommendedName>
        <fullName evidence="5">EKC/KEOPS complex subunit BUD32</fullName>
        <ecNumber evidence="3">2.7.11.1</ecNumber>
    </recommendedName>
    <alternativeName>
        <fullName evidence="6 7">Atypical Serine/threonine protein kinase BUD32</fullName>
    </alternativeName>
    <alternativeName>
        <fullName evidence="4">EKC/KEOPS complex subunit bud32</fullName>
    </alternativeName>
</protein>
<evidence type="ECO:0000313" key="12">
    <source>
        <dbReference type="EMBL" id="OAA62532.1"/>
    </source>
</evidence>
<comment type="catalytic activity">
    <reaction evidence="8">
        <text>L-threonyl-[protein] + ATP = O-phospho-L-threonyl-[protein] + ADP + H(+)</text>
        <dbReference type="Rhea" id="RHEA:46608"/>
        <dbReference type="Rhea" id="RHEA-COMP:11060"/>
        <dbReference type="Rhea" id="RHEA-COMP:11605"/>
        <dbReference type="ChEBI" id="CHEBI:15378"/>
        <dbReference type="ChEBI" id="CHEBI:30013"/>
        <dbReference type="ChEBI" id="CHEBI:30616"/>
        <dbReference type="ChEBI" id="CHEBI:61977"/>
        <dbReference type="ChEBI" id="CHEBI:456216"/>
        <dbReference type="EC" id="2.7.11.1"/>
    </reaction>
</comment>
<dbReference type="InterPro" id="IPR011009">
    <property type="entry name" value="Kinase-like_dom_sf"/>
</dbReference>
<evidence type="ECO:0000256" key="7">
    <source>
        <dbReference type="ARBA" id="ARBA00033194"/>
    </source>
</evidence>
<dbReference type="PROSITE" id="PS50011">
    <property type="entry name" value="PROTEIN_KINASE_DOM"/>
    <property type="match status" value="1"/>
</dbReference>
<dbReference type="EC" id="2.7.11.1" evidence="3"/>
<evidence type="ECO:0000256" key="5">
    <source>
        <dbReference type="ARBA" id="ARBA00019973"/>
    </source>
</evidence>
<dbReference type="SUPFAM" id="SSF56112">
    <property type="entry name" value="Protein kinase-like (PK-like)"/>
    <property type="match status" value="1"/>
</dbReference>
<accession>A0A162J1Q8</accession>
<comment type="subunit">
    <text evidence="2">Component of the EKC/KEOPS complex composed of at least BUD32, CGI121, GON7, KAE1 and PCC1; the whole complex dimerizes.</text>
</comment>
<comment type="catalytic activity">
    <reaction evidence="9">
        <text>L-seryl-[protein] + ATP = O-phospho-L-seryl-[protein] + ADP + H(+)</text>
        <dbReference type="Rhea" id="RHEA:17989"/>
        <dbReference type="Rhea" id="RHEA-COMP:9863"/>
        <dbReference type="Rhea" id="RHEA-COMP:11604"/>
        <dbReference type="ChEBI" id="CHEBI:15378"/>
        <dbReference type="ChEBI" id="CHEBI:29999"/>
        <dbReference type="ChEBI" id="CHEBI:30616"/>
        <dbReference type="ChEBI" id="CHEBI:83421"/>
        <dbReference type="ChEBI" id="CHEBI:456216"/>
        <dbReference type="EC" id="2.7.11.1"/>
    </reaction>
</comment>
<evidence type="ECO:0000256" key="9">
    <source>
        <dbReference type="ARBA" id="ARBA00048679"/>
    </source>
</evidence>